<evidence type="ECO:0000256" key="1">
    <source>
        <dbReference type="ARBA" id="ARBA00004651"/>
    </source>
</evidence>
<evidence type="ECO:0000313" key="11">
    <source>
        <dbReference type="Proteomes" id="UP001595909"/>
    </source>
</evidence>
<evidence type="ECO:0000313" key="10">
    <source>
        <dbReference type="EMBL" id="MFC4834508.1"/>
    </source>
</evidence>
<evidence type="ECO:0000256" key="4">
    <source>
        <dbReference type="ARBA" id="ARBA00022475"/>
    </source>
</evidence>
<keyword evidence="6 9" id="KW-1133">Transmembrane helix</keyword>
<feature type="transmembrane region" description="Helical" evidence="9">
    <location>
        <begin position="257"/>
        <end position="281"/>
    </location>
</feature>
<feature type="transmembrane region" description="Helical" evidence="9">
    <location>
        <begin position="325"/>
        <end position="356"/>
    </location>
</feature>
<protein>
    <submittedName>
        <fullName evidence="10">AI-2E family transporter</fullName>
    </submittedName>
</protein>
<comment type="similarity">
    <text evidence="2">Belongs to the autoinducer-2 exporter (AI-2E) (TC 2.A.86) family.</text>
</comment>
<keyword evidence="3" id="KW-0813">Transport</keyword>
<organism evidence="10 11">
    <name type="scientific">Actinomycetospora chibensis</name>
    <dbReference type="NCBI Taxonomy" id="663606"/>
    <lineage>
        <taxon>Bacteria</taxon>
        <taxon>Bacillati</taxon>
        <taxon>Actinomycetota</taxon>
        <taxon>Actinomycetes</taxon>
        <taxon>Pseudonocardiales</taxon>
        <taxon>Pseudonocardiaceae</taxon>
        <taxon>Actinomycetospora</taxon>
    </lineage>
</organism>
<keyword evidence="7 9" id="KW-0472">Membrane</keyword>
<dbReference type="PANTHER" id="PTHR21716">
    <property type="entry name" value="TRANSMEMBRANE PROTEIN"/>
    <property type="match status" value="1"/>
</dbReference>
<evidence type="ECO:0000256" key="6">
    <source>
        <dbReference type="ARBA" id="ARBA00022989"/>
    </source>
</evidence>
<feature type="transmembrane region" description="Helical" evidence="9">
    <location>
        <begin position="32"/>
        <end position="51"/>
    </location>
</feature>
<dbReference type="Pfam" id="PF01594">
    <property type="entry name" value="AI-2E_transport"/>
    <property type="match status" value="1"/>
</dbReference>
<accession>A0ABV9RMK5</accession>
<gene>
    <name evidence="10" type="ORF">ACFPEL_18990</name>
</gene>
<dbReference type="RefSeq" id="WP_274190657.1">
    <property type="nucleotide sequence ID" value="NZ_BAABHN010000039.1"/>
</dbReference>
<evidence type="ECO:0000256" key="2">
    <source>
        <dbReference type="ARBA" id="ARBA00009773"/>
    </source>
</evidence>
<evidence type="ECO:0000256" key="9">
    <source>
        <dbReference type="SAM" id="Phobius"/>
    </source>
</evidence>
<feature type="transmembrane region" description="Helical" evidence="9">
    <location>
        <begin position="84"/>
        <end position="107"/>
    </location>
</feature>
<comment type="subcellular location">
    <subcellularLocation>
        <location evidence="1">Cell membrane</location>
        <topology evidence="1">Multi-pass membrane protein</topology>
    </subcellularLocation>
</comment>
<sequence length="426" mass="43604">MDKAPASRDVARGDAPTRGHLIGEGLAWTARWSLRFLIVIAGLTVVTLILIELWDVVFPVFLGLVIATIVEPPVTWLRRRRVPGALATALVLILGLAVLGGVVALIAPSVAGQAPQIAQGAVGGIQQIQGWLQGPPFNLGASQIGGYVQAAVERLQQSAGQIATGVLTGLTTVANSVINAVLALVLAFLFVKDGPKFLPWVRRTAGPTSGDHLAEMGARSWLRLGGFIRSQALIGFVDAVFIGVGLVIFGVPLALPLAVLTFFGAFIPIIGALVAGALAVLIALVVQGPATAIGVLILILVVQQVEGNLLQPLVQGRGLGLNSALVILAVTAGSSLAGIAGAFLAVPVAAVLAEILRYFGEQIDRRTGEHEDGAGDASSGEKAPGEKPTSVAGTTTVGPDEEPGDATADVPGDGTVRARSRGARDA</sequence>
<name>A0ABV9RMK5_9PSEU</name>
<feature type="transmembrane region" description="Helical" evidence="9">
    <location>
        <begin position="173"/>
        <end position="191"/>
    </location>
</feature>
<feature type="transmembrane region" description="Helical" evidence="9">
    <location>
        <begin position="232"/>
        <end position="251"/>
    </location>
</feature>
<dbReference type="InterPro" id="IPR002549">
    <property type="entry name" value="AI-2E-like"/>
</dbReference>
<evidence type="ECO:0000256" key="3">
    <source>
        <dbReference type="ARBA" id="ARBA00022448"/>
    </source>
</evidence>
<evidence type="ECO:0000256" key="7">
    <source>
        <dbReference type="ARBA" id="ARBA00023136"/>
    </source>
</evidence>
<feature type="region of interest" description="Disordered" evidence="8">
    <location>
        <begin position="367"/>
        <end position="426"/>
    </location>
</feature>
<proteinExistence type="inferred from homology"/>
<evidence type="ECO:0000256" key="8">
    <source>
        <dbReference type="SAM" id="MobiDB-lite"/>
    </source>
</evidence>
<evidence type="ECO:0000256" key="5">
    <source>
        <dbReference type="ARBA" id="ARBA00022692"/>
    </source>
</evidence>
<comment type="caution">
    <text evidence="10">The sequence shown here is derived from an EMBL/GenBank/DDBJ whole genome shotgun (WGS) entry which is preliminary data.</text>
</comment>
<feature type="transmembrane region" description="Helical" evidence="9">
    <location>
        <begin position="57"/>
        <end position="77"/>
    </location>
</feature>
<keyword evidence="5 9" id="KW-0812">Transmembrane</keyword>
<feature type="transmembrane region" description="Helical" evidence="9">
    <location>
        <begin position="288"/>
        <end position="305"/>
    </location>
</feature>
<dbReference type="PANTHER" id="PTHR21716:SF53">
    <property type="entry name" value="PERMEASE PERM-RELATED"/>
    <property type="match status" value="1"/>
</dbReference>
<reference evidence="11" key="1">
    <citation type="journal article" date="2019" name="Int. J. Syst. Evol. Microbiol.">
        <title>The Global Catalogue of Microorganisms (GCM) 10K type strain sequencing project: providing services to taxonomists for standard genome sequencing and annotation.</title>
        <authorList>
            <consortium name="The Broad Institute Genomics Platform"/>
            <consortium name="The Broad Institute Genome Sequencing Center for Infectious Disease"/>
            <person name="Wu L."/>
            <person name="Ma J."/>
        </authorList>
    </citation>
    <scope>NUCLEOTIDE SEQUENCE [LARGE SCALE GENOMIC DNA]</scope>
    <source>
        <strain evidence="11">CCUG 50347</strain>
    </source>
</reference>
<dbReference type="Proteomes" id="UP001595909">
    <property type="component" value="Unassembled WGS sequence"/>
</dbReference>
<dbReference type="EMBL" id="JBHSIM010000039">
    <property type="protein sequence ID" value="MFC4834508.1"/>
    <property type="molecule type" value="Genomic_DNA"/>
</dbReference>
<keyword evidence="11" id="KW-1185">Reference proteome</keyword>
<keyword evidence="4" id="KW-1003">Cell membrane</keyword>